<sequence length="393" mass="43377">MENLFKRTIQILLGLFVLVAFVGLWKQEDLKRLLAVNTLFSEEKIVGNFSHMNAAFLTVPLSRGDGPDSPLPKGESMALPAAADAWIKERAVTSLIVLQEGQIRHESYHLDTQPEDLRISWSVAKSFLSALMGVILDQGAIASLDDPVTKYVPSLMGGAYDGATIRNVLNMTSGVTFNEDYLDYNSDINQMGRVLALGKSMDGFTEELTETFAPAGDIWQYVSIDTHVIGMVIRGATGRSIPDLMNEHIIGRLEFEAAPHYLSDGEGVAFVLGGLNLRSRDYARFGQMFLQGGKWQGEQVVPADWIAASTVPSAPTEPGQRQYGYQWWIAPDAPEGEYFARGIYGQYIFIDSARDVVIVLTSADRKFREPGAHRSNIEMFRLLSETAVVASQS</sequence>
<evidence type="ECO:0000259" key="1">
    <source>
        <dbReference type="Pfam" id="PF00144"/>
    </source>
</evidence>
<gene>
    <name evidence="2" type="ORF">O2N63_15670</name>
</gene>
<accession>A0ABT4W4T7</accession>
<dbReference type="PANTHER" id="PTHR43283">
    <property type="entry name" value="BETA-LACTAMASE-RELATED"/>
    <property type="match status" value="1"/>
</dbReference>
<comment type="caution">
    <text evidence="2">The sequence shown here is derived from an EMBL/GenBank/DDBJ whole genome shotgun (WGS) entry which is preliminary data.</text>
</comment>
<feature type="domain" description="Beta-lactamase-related" evidence="1">
    <location>
        <begin position="94"/>
        <end position="367"/>
    </location>
</feature>
<dbReference type="GO" id="GO:0016787">
    <property type="term" value="F:hydrolase activity"/>
    <property type="evidence" value="ECO:0007669"/>
    <property type="project" value="UniProtKB-KW"/>
</dbReference>
<keyword evidence="2" id="KW-0378">Hydrolase</keyword>
<reference evidence="2 3" key="1">
    <citation type="submission" date="2023-01" db="EMBL/GenBank/DDBJ databases">
        <authorList>
            <person name="Yoon J.-W."/>
        </authorList>
    </citation>
    <scope>NUCLEOTIDE SEQUENCE [LARGE SCALE GENOMIC DNA]</scope>
    <source>
        <strain evidence="2 3">KMU-50</strain>
    </source>
</reference>
<dbReference type="Pfam" id="PF00144">
    <property type="entry name" value="Beta-lactamase"/>
    <property type="match status" value="1"/>
</dbReference>
<name>A0ABT4W4T7_9RHOB</name>
<protein>
    <submittedName>
        <fullName evidence="2">Serine hydrolase</fullName>
    </submittedName>
</protein>
<dbReference type="InterPro" id="IPR050789">
    <property type="entry name" value="Diverse_Enzym_Activities"/>
</dbReference>
<dbReference type="RefSeq" id="WP_271055236.1">
    <property type="nucleotide sequence ID" value="NZ_JAQIIO010000011.1"/>
</dbReference>
<organism evidence="2 3">
    <name type="scientific">Aliiroseovarius salicola</name>
    <dbReference type="NCBI Taxonomy" id="3009082"/>
    <lineage>
        <taxon>Bacteria</taxon>
        <taxon>Pseudomonadati</taxon>
        <taxon>Pseudomonadota</taxon>
        <taxon>Alphaproteobacteria</taxon>
        <taxon>Rhodobacterales</taxon>
        <taxon>Paracoccaceae</taxon>
        <taxon>Aliiroseovarius</taxon>
    </lineage>
</organism>
<dbReference type="InterPro" id="IPR001466">
    <property type="entry name" value="Beta-lactam-related"/>
</dbReference>
<keyword evidence="3" id="KW-1185">Reference proteome</keyword>
<dbReference type="EMBL" id="JAQIIO010000011">
    <property type="protein sequence ID" value="MDA5095528.1"/>
    <property type="molecule type" value="Genomic_DNA"/>
</dbReference>
<dbReference type="Gene3D" id="3.40.710.10">
    <property type="entry name" value="DD-peptidase/beta-lactamase superfamily"/>
    <property type="match status" value="1"/>
</dbReference>
<evidence type="ECO:0000313" key="3">
    <source>
        <dbReference type="Proteomes" id="UP001528040"/>
    </source>
</evidence>
<evidence type="ECO:0000313" key="2">
    <source>
        <dbReference type="EMBL" id="MDA5095528.1"/>
    </source>
</evidence>
<dbReference type="PANTHER" id="PTHR43283:SF14">
    <property type="entry name" value="BLL8153 PROTEIN"/>
    <property type="match status" value="1"/>
</dbReference>
<proteinExistence type="predicted"/>
<dbReference type="Proteomes" id="UP001528040">
    <property type="component" value="Unassembled WGS sequence"/>
</dbReference>
<dbReference type="InterPro" id="IPR012338">
    <property type="entry name" value="Beta-lactam/transpept-like"/>
</dbReference>
<dbReference type="SUPFAM" id="SSF56601">
    <property type="entry name" value="beta-lactamase/transpeptidase-like"/>
    <property type="match status" value="1"/>
</dbReference>